<protein>
    <recommendedName>
        <fullName evidence="4">Prohead serine protease domain-containing protein</fullName>
    </recommendedName>
</protein>
<name>A0A0F9T024_9ZZZZ</name>
<proteinExistence type="predicted"/>
<feature type="domain" description="Prohead serine protease" evidence="4">
    <location>
        <begin position="70"/>
        <end position="145"/>
    </location>
</feature>
<dbReference type="EMBL" id="LAZR01002081">
    <property type="protein sequence ID" value="KKN34828.1"/>
    <property type="molecule type" value="Genomic_DNA"/>
</dbReference>
<evidence type="ECO:0000256" key="1">
    <source>
        <dbReference type="ARBA" id="ARBA00022612"/>
    </source>
</evidence>
<dbReference type="GO" id="GO:0006508">
    <property type="term" value="P:proteolysis"/>
    <property type="evidence" value="ECO:0007669"/>
    <property type="project" value="UniProtKB-KW"/>
</dbReference>
<keyword evidence="1" id="KW-1188">Viral release from host cell</keyword>
<accession>A0A0F9T024</accession>
<evidence type="ECO:0000313" key="5">
    <source>
        <dbReference type="EMBL" id="KKN34828.1"/>
    </source>
</evidence>
<evidence type="ECO:0000256" key="2">
    <source>
        <dbReference type="ARBA" id="ARBA00022670"/>
    </source>
</evidence>
<dbReference type="Pfam" id="PF04586">
    <property type="entry name" value="Peptidase_S78"/>
    <property type="match status" value="1"/>
</dbReference>
<evidence type="ECO:0000259" key="4">
    <source>
        <dbReference type="Pfam" id="PF04586"/>
    </source>
</evidence>
<dbReference type="GO" id="GO:0008233">
    <property type="term" value="F:peptidase activity"/>
    <property type="evidence" value="ECO:0007669"/>
    <property type="project" value="UniProtKB-KW"/>
</dbReference>
<comment type="caution">
    <text evidence="5">The sequence shown here is derived from an EMBL/GenBank/DDBJ whole genome shotgun (WGS) entry which is preliminary data.</text>
</comment>
<dbReference type="InterPro" id="IPR054613">
    <property type="entry name" value="Peptidase_S78_dom"/>
</dbReference>
<gene>
    <name evidence="5" type="ORF">LCGC14_0789690</name>
</gene>
<evidence type="ECO:0000256" key="3">
    <source>
        <dbReference type="ARBA" id="ARBA00022801"/>
    </source>
</evidence>
<reference evidence="5" key="1">
    <citation type="journal article" date="2015" name="Nature">
        <title>Complex archaea that bridge the gap between prokaryotes and eukaryotes.</title>
        <authorList>
            <person name="Spang A."/>
            <person name="Saw J.H."/>
            <person name="Jorgensen S.L."/>
            <person name="Zaremba-Niedzwiedzka K."/>
            <person name="Martijn J."/>
            <person name="Lind A.E."/>
            <person name="van Eijk R."/>
            <person name="Schleper C."/>
            <person name="Guy L."/>
            <person name="Ettema T.J."/>
        </authorList>
    </citation>
    <scope>NUCLEOTIDE SEQUENCE</scope>
</reference>
<dbReference type="AlphaFoldDB" id="A0A0F9T024"/>
<sequence length="338" mass="36635">MKTKAIQIKAIDGAGAGIARIATLNVIDSDGDLTKPGAFGEQTVKVLPTHNWGSIPLGKARVFEKGDEALAEFQLNLDIEPGREWHSALKFDLDNGQPIQKWSYGYDVLKSSEDTIDDQSVRILESLKVHEVSPVVSGAGIDTRTLSIKGIKVALVPTHDTPVSDAVWDDSAERRRGAKIGFAWGDAFLHHFEDGAASIRACVKGIAQLDGFFARMTLSSDEREGAHFHMATHLKDADYAVPELNKDTGTKLIDQITQVIWEVEAVTARLAEVKAERIEKGRSLGIASTVGTMELDAVLTSMAKASLTLGAVLDSGVDDAEARRLLADFTRTRIGRSF</sequence>
<keyword evidence="3" id="KW-0378">Hydrolase</keyword>
<keyword evidence="2" id="KW-0645">Protease</keyword>
<organism evidence="5">
    <name type="scientific">marine sediment metagenome</name>
    <dbReference type="NCBI Taxonomy" id="412755"/>
    <lineage>
        <taxon>unclassified sequences</taxon>
        <taxon>metagenomes</taxon>
        <taxon>ecological metagenomes</taxon>
    </lineage>
</organism>